<proteinExistence type="predicted"/>
<dbReference type="EMBL" id="JAYWIO010000001">
    <property type="protein sequence ID" value="KAK7287574.1"/>
    <property type="molecule type" value="Genomic_DNA"/>
</dbReference>
<organism evidence="1 2">
    <name type="scientific">Crotalaria pallida</name>
    <name type="common">Smooth rattlebox</name>
    <name type="synonym">Crotalaria striata</name>
    <dbReference type="NCBI Taxonomy" id="3830"/>
    <lineage>
        <taxon>Eukaryota</taxon>
        <taxon>Viridiplantae</taxon>
        <taxon>Streptophyta</taxon>
        <taxon>Embryophyta</taxon>
        <taxon>Tracheophyta</taxon>
        <taxon>Spermatophyta</taxon>
        <taxon>Magnoliopsida</taxon>
        <taxon>eudicotyledons</taxon>
        <taxon>Gunneridae</taxon>
        <taxon>Pentapetalae</taxon>
        <taxon>rosids</taxon>
        <taxon>fabids</taxon>
        <taxon>Fabales</taxon>
        <taxon>Fabaceae</taxon>
        <taxon>Papilionoideae</taxon>
        <taxon>50 kb inversion clade</taxon>
        <taxon>genistoids sensu lato</taxon>
        <taxon>core genistoids</taxon>
        <taxon>Crotalarieae</taxon>
        <taxon>Crotalaria</taxon>
    </lineage>
</organism>
<reference evidence="1 2" key="1">
    <citation type="submission" date="2024-01" db="EMBL/GenBank/DDBJ databases">
        <title>The genomes of 5 underutilized Papilionoideae crops provide insights into root nodulation and disease resistanc.</title>
        <authorList>
            <person name="Yuan L."/>
        </authorList>
    </citation>
    <scope>NUCLEOTIDE SEQUENCE [LARGE SCALE GENOMIC DNA]</scope>
    <source>
        <strain evidence="1">ZHUSHIDOU_FW_LH</strain>
        <tissue evidence="1">Leaf</tissue>
    </source>
</reference>
<accession>A0AAN9IY44</accession>
<dbReference type="Proteomes" id="UP001372338">
    <property type="component" value="Unassembled WGS sequence"/>
</dbReference>
<evidence type="ECO:0000313" key="2">
    <source>
        <dbReference type="Proteomes" id="UP001372338"/>
    </source>
</evidence>
<evidence type="ECO:0000313" key="1">
    <source>
        <dbReference type="EMBL" id="KAK7287574.1"/>
    </source>
</evidence>
<comment type="caution">
    <text evidence="1">The sequence shown here is derived from an EMBL/GenBank/DDBJ whole genome shotgun (WGS) entry which is preliminary data.</text>
</comment>
<sequence length="112" mass="12466">MGEGLGSRVKRPPSVFIDPLNRDQVLEGDERTSMHQGTINHGHNHTQIQIFKTHPSFPPFLSFPFIPHPILNLPSPLSLIYKSKPLSLSPSHIPTHTSLPSGIHISALLREK</sequence>
<protein>
    <submittedName>
        <fullName evidence="1">Uncharacterized protein</fullName>
    </submittedName>
</protein>
<keyword evidence="2" id="KW-1185">Reference proteome</keyword>
<name>A0AAN9IY44_CROPI</name>
<dbReference type="AlphaFoldDB" id="A0AAN9IY44"/>
<gene>
    <name evidence="1" type="ORF">RIF29_00855</name>
</gene>